<evidence type="ECO:0000313" key="1">
    <source>
        <dbReference type="EMBL" id="PAV24293.1"/>
    </source>
</evidence>
<accession>A0A286UXF6</accession>
<proteinExistence type="predicted"/>
<dbReference type="InParanoid" id="A0A286UXF6"/>
<name>A0A286UXF6_9AGAM</name>
<organism evidence="1 2">
    <name type="scientific">Pyrrhoderma noxium</name>
    <dbReference type="NCBI Taxonomy" id="2282107"/>
    <lineage>
        <taxon>Eukaryota</taxon>
        <taxon>Fungi</taxon>
        <taxon>Dikarya</taxon>
        <taxon>Basidiomycota</taxon>
        <taxon>Agaricomycotina</taxon>
        <taxon>Agaricomycetes</taxon>
        <taxon>Hymenochaetales</taxon>
        <taxon>Hymenochaetaceae</taxon>
        <taxon>Pyrrhoderma</taxon>
    </lineage>
</organism>
<reference evidence="1 2" key="1">
    <citation type="journal article" date="2017" name="Mol. Ecol.">
        <title>Comparative and population genomic landscape of Phellinus noxius: A hypervariable fungus causing root rot in trees.</title>
        <authorList>
            <person name="Chung C.L."/>
            <person name="Lee T.J."/>
            <person name="Akiba M."/>
            <person name="Lee H.H."/>
            <person name="Kuo T.H."/>
            <person name="Liu D."/>
            <person name="Ke H.M."/>
            <person name="Yokoi T."/>
            <person name="Roa M.B."/>
            <person name="Lu M.J."/>
            <person name="Chang Y.Y."/>
            <person name="Ann P.J."/>
            <person name="Tsai J.N."/>
            <person name="Chen C.Y."/>
            <person name="Tzean S.S."/>
            <person name="Ota Y."/>
            <person name="Hattori T."/>
            <person name="Sahashi N."/>
            <person name="Liou R.F."/>
            <person name="Kikuchi T."/>
            <person name="Tsai I.J."/>
        </authorList>
    </citation>
    <scope>NUCLEOTIDE SEQUENCE [LARGE SCALE GENOMIC DNA]</scope>
    <source>
        <strain evidence="1 2">FFPRI411160</strain>
    </source>
</reference>
<keyword evidence="2" id="KW-1185">Reference proteome</keyword>
<evidence type="ECO:0000313" key="2">
    <source>
        <dbReference type="Proteomes" id="UP000217199"/>
    </source>
</evidence>
<dbReference type="AlphaFoldDB" id="A0A286UXF6"/>
<gene>
    <name evidence="1" type="ORF">PNOK_0136100</name>
</gene>
<comment type="caution">
    <text evidence="1">The sequence shown here is derived from an EMBL/GenBank/DDBJ whole genome shotgun (WGS) entry which is preliminary data.</text>
</comment>
<dbReference type="Proteomes" id="UP000217199">
    <property type="component" value="Unassembled WGS sequence"/>
</dbReference>
<dbReference type="EMBL" id="NBII01000001">
    <property type="protein sequence ID" value="PAV24293.1"/>
    <property type="molecule type" value="Genomic_DNA"/>
</dbReference>
<protein>
    <submittedName>
        <fullName evidence="1">Uncharacterized protein</fullName>
    </submittedName>
</protein>
<sequence>MPPRFVKKRINSLPLNIDQLNILQAHNLVMSPPPLVPGIIVDNLKFCISLLKVLLLRRDDYGSCFKFIRTLLIVRKYIIHVV</sequence>